<dbReference type="Proteomes" id="UP001500305">
    <property type="component" value="Unassembled WGS sequence"/>
</dbReference>
<accession>A0ABN3F1X8</accession>
<evidence type="ECO:0008006" key="3">
    <source>
        <dbReference type="Google" id="ProtNLM"/>
    </source>
</evidence>
<name>A0ABN3F1X8_9ACTN</name>
<gene>
    <name evidence="1" type="ORF">GCM10010430_79140</name>
</gene>
<dbReference type="Pfam" id="PF06353">
    <property type="entry name" value="DUF1062"/>
    <property type="match status" value="1"/>
</dbReference>
<proteinExistence type="predicted"/>
<keyword evidence="2" id="KW-1185">Reference proteome</keyword>
<sequence>MNTNRKALWAVRQSALPTVVRSCPDCPGMRHRASGKIRVNANGKLLDVWLLLGCATCDRTSKVPVHERVHVSTLEPARLVAYEINDPAAVRELVMSVSLAAKNRYRLDWTGTWELETRMPLYALDDPNPLSVQVRFELPAPVRVERLLQLGLGLSRAEVRRLVADGRIHLPFAPDAKAHQDFELTIHGPGSVDAAKHAKSLDAPDAERTDLARIGLPPAPGRELPRRATAARTCPVDHVRSQMTRAAAVTVPR</sequence>
<organism evidence="1 2">
    <name type="scientific">Kitasatospora cystarginea</name>
    <dbReference type="NCBI Taxonomy" id="58350"/>
    <lineage>
        <taxon>Bacteria</taxon>
        <taxon>Bacillati</taxon>
        <taxon>Actinomycetota</taxon>
        <taxon>Actinomycetes</taxon>
        <taxon>Kitasatosporales</taxon>
        <taxon>Streptomycetaceae</taxon>
        <taxon>Kitasatospora</taxon>
    </lineage>
</organism>
<comment type="caution">
    <text evidence="1">The sequence shown here is derived from an EMBL/GenBank/DDBJ whole genome shotgun (WGS) entry which is preliminary data.</text>
</comment>
<reference evidence="1 2" key="1">
    <citation type="journal article" date="2019" name="Int. J. Syst. Evol. Microbiol.">
        <title>The Global Catalogue of Microorganisms (GCM) 10K type strain sequencing project: providing services to taxonomists for standard genome sequencing and annotation.</title>
        <authorList>
            <consortium name="The Broad Institute Genomics Platform"/>
            <consortium name="The Broad Institute Genome Sequencing Center for Infectious Disease"/>
            <person name="Wu L."/>
            <person name="Ma J."/>
        </authorList>
    </citation>
    <scope>NUCLEOTIDE SEQUENCE [LARGE SCALE GENOMIC DNA]</scope>
    <source>
        <strain evidence="1 2">JCM 7356</strain>
    </source>
</reference>
<evidence type="ECO:0000313" key="2">
    <source>
        <dbReference type="Proteomes" id="UP001500305"/>
    </source>
</evidence>
<dbReference type="EMBL" id="BAAATR010000085">
    <property type="protein sequence ID" value="GAA2281235.1"/>
    <property type="molecule type" value="Genomic_DNA"/>
</dbReference>
<dbReference type="RefSeq" id="WP_344641407.1">
    <property type="nucleotide sequence ID" value="NZ_BAAATR010000085.1"/>
</dbReference>
<evidence type="ECO:0000313" key="1">
    <source>
        <dbReference type="EMBL" id="GAA2281235.1"/>
    </source>
</evidence>
<dbReference type="InterPro" id="IPR009412">
    <property type="entry name" value="DUF1062"/>
</dbReference>
<protein>
    <recommendedName>
        <fullName evidence="3">DUF1062 domain-containing protein</fullName>
    </recommendedName>
</protein>